<dbReference type="PANTHER" id="PTHR48079:SF9">
    <property type="entry name" value="PUTATIVE-RELATED"/>
    <property type="match status" value="1"/>
</dbReference>
<evidence type="ECO:0000259" key="1">
    <source>
        <dbReference type="Pfam" id="PF01370"/>
    </source>
</evidence>
<evidence type="ECO:0000313" key="3">
    <source>
        <dbReference type="Proteomes" id="UP000236546"/>
    </source>
</evidence>
<dbReference type="CDD" id="cd05262">
    <property type="entry name" value="SDR_a7"/>
    <property type="match status" value="1"/>
</dbReference>
<dbReference type="GO" id="GO:0005737">
    <property type="term" value="C:cytoplasm"/>
    <property type="evidence" value="ECO:0007669"/>
    <property type="project" value="TreeGrafter"/>
</dbReference>
<gene>
    <name evidence="2" type="ORF">TGAMA5MH_02640</name>
</gene>
<dbReference type="OrthoDB" id="10262413at2759"/>
<dbReference type="EMBL" id="MTYH01000024">
    <property type="protein sequence ID" value="PNP45417.1"/>
    <property type="molecule type" value="Genomic_DNA"/>
</dbReference>
<dbReference type="PANTHER" id="PTHR48079">
    <property type="entry name" value="PROTEIN YEEZ"/>
    <property type="match status" value="1"/>
</dbReference>
<dbReference type="Gene3D" id="3.40.50.720">
    <property type="entry name" value="NAD(P)-binding Rossmann-like Domain"/>
    <property type="match status" value="1"/>
</dbReference>
<dbReference type="SUPFAM" id="SSF51735">
    <property type="entry name" value="NAD(P)-binding Rossmann-fold domains"/>
    <property type="match status" value="1"/>
</dbReference>
<dbReference type="Pfam" id="PF01370">
    <property type="entry name" value="Epimerase"/>
    <property type="match status" value="1"/>
</dbReference>
<dbReference type="GO" id="GO:0004029">
    <property type="term" value="F:aldehyde dehydrogenase (NAD+) activity"/>
    <property type="evidence" value="ECO:0007669"/>
    <property type="project" value="TreeGrafter"/>
</dbReference>
<feature type="domain" description="NAD-dependent epimerase/dehydratase" evidence="1">
    <location>
        <begin position="3"/>
        <end position="220"/>
    </location>
</feature>
<comment type="caution">
    <text evidence="2">The sequence shown here is derived from an EMBL/GenBank/DDBJ whole genome shotgun (WGS) entry which is preliminary data.</text>
</comment>
<organism evidence="2 3">
    <name type="scientific">Trichoderma gamsii</name>
    <dbReference type="NCBI Taxonomy" id="398673"/>
    <lineage>
        <taxon>Eukaryota</taxon>
        <taxon>Fungi</taxon>
        <taxon>Dikarya</taxon>
        <taxon>Ascomycota</taxon>
        <taxon>Pezizomycotina</taxon>
        <taxon>Sordariomycetes</taxon>
        <taxon>Hypocreomycetidae</taxon>
        <taxon>Hypocreales</taxon>
        <taxon>Hypocreaceae</taxon>
        <taxon>Trichoderma</taxon>
    </lineage>
</organism>
<reference evidence="2 3" key="1">
    <citation type="submission" date="2017-02" db="EMBL/GenBank/DDBJ databases">
        <title>Genomes of Trichoderma spp. with biocontrol activity.</title>
        <authorList>
            <person name="Gardiner D."/>
            <person name="Kazan K."/>
            <person name="Vos C."/>
            <person name="Harvey P."/>
        </authorList>
    </citation>
    <scope>NUCLEOTIDE SEQUENCE [LARGE SCALE GENOMIC DNA]</scope>
    <source>
        <strain evidence="2 3">A5MH</strain>
    </source>
</reference>
<proteinExistence type="predicted"/>
<dbReference type="InterPro" id="IPR036291">
    <property type="entry name" value="NAD(P)-bd_dom_sf"/>
</dbReference>
<dbReference type="InterPro" id="IPR001509">
    <property type="entry name" value="Epimerase_deHydtase"/>
</dbReference>
<sequence>MHVFVTGASGLIGGAVIQELIRSGHSVLGLVRSDKSAEKVKALGAEVLKGDLSELSALKYGAANSDGVIHLAFVHDFDNFGQSCQTDREAIKAMAAVLAWSDRPLLVTSGTMLLRQGQIGTEDDSFDPTSPNFSLRGESEELAKQLASEGVRTAIMRLAPVNHGDGDDHMFISNLITAARRTRVAAYIGEGLNHWPAVHYLDTAVAYRLALEKATPGTTYHVVAERGVVLRDIAEVIGQKLGIPVESRSFEDCQKSFGHFATVIMSDNVVSSAKTQAALGWTPTQCTLLTDLEHGKYF</sequence>
<evidence type="ECO:0000313" key="2">
    <source>
        <dbReference type="EMBL" id="PNP45417.1"/>
    </source>
</evidence>
<name>A0A2K0TIU4_9HYPO</name>
<dbReference type="InterPro" id="IPR051783">
    <property type="entry name" value="NAD(P)-dependent_oxidoreduct"/>
</dbReference>
<protein>
    <recommendedName>
        <fullName evidence="1">NAD-dependent epimerase/dehydratase domain-containing protein</fullName>
    </recommendedName>
</protein>
<dbReference type="Proteomes" id="UP000236546">
    <property type="component" value="Unassembled WGS sequence"/>
</dbReference>
<dbReference type="AlphaFoldDB" id="A0A2K0TIU4"/>
<accession>A0A2K0TIU4</accession>